<evidence type="ECO:0000259" key="1">
    <source>
        <dbReference type="Pfam" id="PF20266"/>
    </source>
</evidence>
<dbReference type="InterPro" id="IPR024810">
    <property type="entry name" value="MAB21L/cGLR"/>
</dbReference>
<dbReference type="PANTHER" id="PTHR10656:SF69">
    <property type="entry name" value="MAB-21-LIKE HHH_H2TH-LIKE DOMAIN-CONTAINING PROTEIN"/>
    <property type="match status" value="1"/>
</dbReference>
<accession>A0A8B6F3C8</accession>
<comment type="caution">
    <text evidence="2">The sequence shown here is derived from an EMBL/GenBank/DDBJ whole genome shotgun (WGS) entry which is preliminary data.</text>
</comment>
<dbReference type="EMBL" id="UYJE01006157">
    <property type="protein sequence ID" value="VDI43555.1"/>
    <property type="molecule type" value="Genomic_DNA"/>
</dbReference>
<name>A0A8B6F3C8_MYTGA</name>
<dbReference type="AlphaFoldDB" id="A0A8B6F3C8"/>
<dbReference type="InterPro" id="IPR011990">
    <property type="entry name" value="TPR-like_helical_dom_sf"/>
</dbReference>
<dbReference type="Proteomes" id="UP000596742">
    <property type="component" value="Unassembled WGS sequence"/>
</dbReference>
<keyword evidence="3" id="KW-1185">Reference proteome</keyword>
<dbReference type="PANTHER" id="PTHR10656">
    <property type="entry name" value="CELL FATE DETERMINING PROTEIN MAB21-RELATED"/>
    <property type="match status" value="1"/>
</dbReference>
<reference evidence="2" key="1">
    <citation type="submission" date="2018-11" db="EMBL/GenBank/DDBJ databases">
        <authorList>
            <person name="Alioto T."/>
            <person name="Alioto T."/>
        </authorList>
    </citation>
    <scope>NUCLEOTIDE SEQUENCE</scope>
</reference>
<dbReference type="SMART" id="SM01265">
    <property type="entry name" value="Mab-21"/>
    <property type="match status" value="1"/>
</dbReference>
<organism evidence="2 3">
    <name type="scientific">Mytilus galloprovincialis</name>
    <name type="common">Mediterranean mussel</name>
    <dbReference type="NCBI Taxonomy" id="29158"/>
    <lineage>
        <taxon>Eukaryota</taxon>
        <taxon>Metazoa</taxon>
        <taxon>Spiralia</taxon>
        <taxon>Lophotrochozoa</taxon>
        <taxon>Mollusca</taxon>
        <taxon>Bivalvia</taxon>
        <taxon>Autobranchia</taxon>
        <taxon>Pteriomorphia</taxon>
        <taxon>Mytilida</taxon>
        <taxon>Mytiloidea</taxon>
        <taxon>Mytilidae</taxon>
        <taxon>Mytilinae</taxon>
        <taxon>Mytilus</taxon>
    </lineage>
</organism>
<protein>
    <recommendedName>
        <fullName evidence="1">Mab-21-like HhH/H2TH-like domain-containing protein</fullName>
    </recommendedName>
</protein>
<dbReference type="OrthoDB" id="6151876at2759"/>
<sequence>VSLSLYRHMCKYVVGTENHVKTIRLMNTICDNLSSDDIKVIITSGSFGEGLQMIGSDLDLMFVLKDIEVHDSRTPIAFSRSKTNFSMMTEGTKPGFVMLQLIGSPHPLFCEKCRMGNYLSNVLFKQTFLNELGPFVHGPCISDIHGLYDMAPSLHSKSWFKPASGWIVRSNSAWPDENTKRMIIDHGMLFVPTGAKGSPHEEFEWRISFSIAEKLLIYTFSHTQLLCYALMKILLKDVINTDSRCTNLLCSYYLKTIIFWISEEIQPSAWTPANLIPCFMRCFSRLIYCVQYQVCPHYFIPENNMFENKIEGLDRTNLLHTLHVLFSYRWRCILFSKQISHVSIFRCNVQNDHSEIYYEDIHKLLNSNVIIRVASVSGKYKTLSMAVHNSMSYNSKELKYLYAYFMSIMCNKHCQSVYLNRTISNKKQYKQYKTCLSYLLMNINHDTVSGWLMLASFFYKTNQYKKSLIIISYALSKCTPEKLFRGAEMSVMQRLIVKWHFVQKLGMVHLLKKVLVDYVIFKTSTFIPKELLIERTVIAIPPVVYAHFLSFLCHYHLQNVRKFRNSIQDLQLTIDEDYFIGEDVIVRSSSYYCLGTALQLMGDNVSAKRAFSETVKLLSSLPLLIRRLKRLSMIAVL</sequence>
<gene>
    <name evidence="2" type="ORF">MGAL_10B092087</name>
</gene>
<proteinExistence type="predicted"/>
<dbReference type="SUPFAM" id="SSF48452">
    <property type="entry name" value="TPR-like"/>
    <property type="match status" value="1"/>
</dbReference>
<evidence type="ECO:0000313" key="2">
    <source>
        <dbReference type="EMBL" id="VDI43555.1"/>
    </source>
</evidence>
<dbReference type="Pfam" id="PF20266">
    <property type="entry name" value="Mab-21_C"/>
    <property type="match status" value="1"/>
</dbReference>
<feature type="domain" description="Mab-21-like HhH/H2TH-like" evidence="1">
    <location>
        <begin position="227"/>
        <end position="311"/>
    </location>
</feature>
<dbReference type="Gene3D" id="1.10.1410.40">
    <property type="match status" value="1"/>
</dbReference>
<evidence type="ECO:0000313" key="3">
    <source>
        <dbReference type="Proteomes" id="UP000596742"/>
    </source>
</evidence>
<dbReference type="InterPro" id="IPR046906">
    <property type="entry name" value="Mab-21_HhH/H2TH-like"/>
</dbReference>
<feature type="non-terminal residue" evidence="2">
    <location>
        <position position="1"/>
    </location>
</feature>